<reference evidence="8 9" key="1">
    <citation type="journal article" date="2003" name="Proc. Natl. Acad. Sci. U.S.A.">
        <title>The genome sequence of Clostridium tetani, the causative agent of tetanus disease.</title>
        <authorList>
            <person name="Brueggemann H."/>
            <person name="Baumer S."/>
            <person name="Fricke W.F."/>
            <person name="Wiezer A."/>
            <person name="Liesegang H."/>
            <person name="Decker I."/>
            <person name="Herzberg C."/>
            <person name="Martinez-Arias R."/>
            <person name="Merkl R."/>
            <person name="Henne A."/>
            <person name="Gottschalk G."/>
        </authorList>
    </citation>
    <scope>NUCLEOTIDE SEQUENCE [LARGE SCALE GENOMIC DNA]</scope>
    <source>
        <strain evidence="9">Massachusetts / E88</strain>
    </source>
</reference>
<evidence type="ECO:0000259" key="6">
    <source>
        <dbReference type="Pfam" id="PF03755"/>
    </source>
</evidence>
<dbReference type="STRING" id="212717.CTC_01215"/>
<evidence type="ECO:0000259" key="7">
    <source>
        <dbReference type="Pfam" id="PF08340"/>
    </source>
</evidence>
<evidence type="ECO:0000313" key="9">
    <source>
        <dbReference type="Proteomes" id="UP000001412"/>
    </source>
</evidence>
<accession>Q895Q6</accession>
<evidence type="ECO:0000313" key="8">
    <source>
        <dbReference type="EMBL" id="AAO35784.1"/>
    </source>
</evidence>
<organism evidence="8 9">
    <name type="scientific">Clostridium tetani (strain Massachusetts / E88)</name>
    <dbReference type="NCBI Taxonomy" id="212717"/>
    <lineage>
        <taxon>Bacteria</taxon>
        <taxon>Bacillati</taxon>
        <taxon>Bacillota</taxon>
        <taxon>Clostridia</taxon>
        <taxon>Eubacteriales</taxon>
        <taxon>Clostridiaceae</taxon>
        <taxon>Clostridium</taxon>
    </lineage>
</organism>
<dbReference type="GO" id="GO:0016787">
    <property type="term" value="F:hydrolase activity"/>
    <property type="evidence" value="ECO:0007669"/>
    <property type="project" value="UniProtKB-KW"/>
</dbReference>
<keyword evidence="9" id="KW-1185">Reference proteome</keyword>
<dbReference type="KEGG" id="ctc:CTC_01215"/>
<dbReference type="Pfam" id="PF08340">
    <property type="entry name" value="YicC-like_C"/>
    <property type="match status" value="1"/>
</dbReference>
<proteinExistence type="inferred from homology"/>
<keyword evidence="2" id="KW-0540">Nuclease</keyword>
<dbReference type="GO" id="GO:0004521">
    <property type="term" value="F:RNA endonuclease activity"/>
    <property type="evidence" value="ECO:0007669"/>
    <property type="project" value="InterPro"/>
</dbReference>
<dbReference type="HOGENOM" id="CLU_076609_1_0_9"/>
<dbReference type="AlphaFoldDB" id="Q895Q6"/>
<keyword evidence="3" id="KW-0255">Endonuclease</keyword>
<dbReference type="Proteomes" id="UP000001412">
    <property type="component" value="Chromosome"/>
</dbReference>
<evidence type="ECO:0000256" key="2">
    <source>
        <dbReference type="ARBA" id="ARBA00022722"/>
    </source>
</evidence>
<evidence type="ECO:0000256" key="3">
    <source>
        <dbReference type="ARBA" id="ARBA00022759"/>
    </source>
</evidence>
<dbReference type="InterPro" id="IPR013551">
    <property type="entry name" value="YicC-like_C"/>
</dbReference>
<name>Q895Q6_CLOTE</name>
<feature type="domain" description="Endoribonuclease YicC-like N-terminal" evidence="6">
    <location>
        <begin position="5"/>
        <end position="159"/>
    </location>
</feature>
<protein>
    <submittedName>
        <fullName evidence="8">YicC protein</fullName>
    </submittedName>
</protein>
<dbReference type="InterPro" id="IPR005229">
    <property type="entry name" value="YicC/YloC-like"/>
</dbReference>
<keyword evidence="4" id="KW-0378">Hydrolase</keyword>
<sequence length="295" mass="34473">MKFMVKSMTGFGRATFENEKRSFVVEIKSVNHRYCDINIKMPRSLIQLEQKIRAIIQKYVGRGKIDVFINLNTYDKSNVETIFNKDLADGYVKNLEEIKNRYGISEEISIDLIARFPEVITIEHKEQNIDELWMELCTPLEEGVVSLVKMREIEGSKLKENILEKCETIKEICKEVEIIAPKVVKIHKEKLNLRLEELLKDVEIDEERLSMEVALFADRSCIDEEVVRLKSHLIQVKDTLELEEPIGRKLDFIVQEMNREVNTIASKANNLDISNFVLTMKNEIEKIREQIQNIE</sequence>
<dbReference type="PANTHER" id="PTHR30636">
    <property type="entry name" value="UPF0701 PROTEIN YICC"/>
    <property type="match status" value="1"/>
</dbReference>
<gene>
    <name evidence="8" type="primary">yicC</name>
    <name evidence="8" type="ordered locus">CTC_01215</name>
</gene>
<dbReference type="Pfam" id="PF03755">
    <property type="entry name" value="YicC-like_N"/>
    <property type="match status" value="1"/>
</dbReference>
<comment type="cofactor">
    <cofactor evidence="1">
        <name>a divalent metal cation</name>
        <dbReference type="ChEBI" id="CHEBI:60240"/>
    </cofactor>
</comment>
<evidence type="ECO:0000256" key="5">
    <source>
        <dbReference type="ARBA" id="ARBA00035648"/>
    </source>
</evidence>
<evidence type="ECO:0000256" key="4">
    <source>
        <dbReference type="ARBA" id="ARBA00022801"/>
    </source>
</evidence>
<comment type="similarity">
    <text evidence="5">Belongs to the YicC/YloC family.</text>
</comment>
<feature type="domain" description="Endoribonuclease YicC-like C-terminal" evidence="7">
    <location>
        <begin position="179"/>
        <end position="295"/>
    </location>
</feature>
<dbReference type="PANTHER" id="PTHR30636:SF3">
    <property type="entry name" value="UPF0701 PROTEIN YICC"/>
    <property type="match status" value="1"/>
</dbReference>
<dbReference type="EMBL" id="AE015927">
    <property type="protein sequence ID" value="AAO35784.1"/>
    <property type="molecule type" value="Genomic_DNA"/>
</dbReference>
<dbReference type="NCBIfam" id="TIGR00255">
    <property type="entry name" value="YicC/YloC family endoribonuclease"/>
    <property type="match status" value="1"/>
</dbReference>
<evidence type="ECO:0000256" key="1">
    <source>
        <dbReference type="ARBA" id="ARBA00001968"/>
    </source>
</evidence>
<dbReference type="InterPro" id="IPR013527">
    <property type="entry name" value="YicC-like_N"/>
</dbReference>